<reference evidence="3 4" key="1">
    <citation type="journal article" date="2016" name="Nat. Commun.">
        <title>Thousands of microbial genomes shed light on interconnected biogeochemical processes in an aquifer system.</title>
        <authorList>
            <person name="Anantharaman K."/>
            <person name="Brown C.T."/>
            <person name="Hug L.A."/>
            <person name="Sharon I."/>
            <person name="Castelle C.J."/>
            <person name="Probst A.J."/>
            <person name="Thomas B.C."/>
            <person name="Singh A."/>
            <person name="Wilkins M.J."/>
            <person name="Karaoz U."/>
            <person name="Brodie E.L."/>
            <person name="Williams K.H."/>
            <person name="Hubbard S.S."/>
            <person name="Banfield J.F."/>
        </authorList>
    </citation>
    <scope>NUCLEOTIDE SEQUENCE [LARGE SCALE GENOMIC DNA]</scope>
</reference>
<dbReference type="NCBIfam" id="TIGR00732">
    <property type="entry name" value="dprA"/>
    <property type="match status" value="1"/>
</dbReference>
<dbReference type="PANTHER" id="PTHR43022:SF1">
    <property type="entry name" value="PROTEIN SMF"/>
    <property type="match status" value="1"/>
</dbReference>
<organism evidence="3 4">
    <name type="scientific">Candidatus Niyogibacteria bacterium RIFCSPLOWO2_12_FULL_41_13</name>
    <dbReference type="NCBI Taxonomy" id="1801726"/>
    <lineage>
        <taxon>Bacteria</taxon>
        <taxon>Candidatus Niyogiibacteriota</taxon>
    </lineage>
</organism>
<dbReference type="GO" id="GO:0009294">
    <property type="term" value="P:DNA-mediated transformation"/>
    <property type="evidence" value="ECO:0007669"/>
    <property type="project" value="InterPro"/>
</dbReference>
<dbReference type="AlphaFoldDB" id="A0A1G2F3K9"/>
<dbReference type="InterPro" id="IPR057666">
    <property type="entry name" value="DrpA_SLOG"/>
</dbReference>
<dbReference type="SUPFAM" id="SSF102405">
    <property type="entry name" value="MCP/YpsA-like"/>
    <property type="match status" value="1"/>
</dbReference>
<feature type="domain" description="Smf/DprA SLOG" evidence="2">
    <location>
        <begin position="77"/>
        <end position="288"/>
    </location>
</feature>
<evidence type="ECO:0000313" key="3">
    <source>
        <dbReference type="EMBL" id="OGZ32131.1"/>
    </source>
</evidence>
<dbReference type="Gene3D" id="3.40.50.450">
    <property type="match status" value="1"/>
</dbReference>
<dbReference type="Pfam" id="PF02481">
    <property type="entry name" value="DNA_processg_A"/>
    <property type="match status" value="1"/>
</dbReference>
<dbReference type="Proteomes" id="UP000176787">
    <property type="component" value="Unassembled WGS sequence"/>
</dbReference>
<dbReference type="STRING" id="1801726.A3H02_03125"/>
<gene>
    <name evidence="3" type="ORF">A3H02_03125</name>
</gene>
<accession>A0A1G2F3K9</accession>
<evidence type="ECO:0000256" key="1">
    <source>
        <dbReference type="ARBA" id="ARBA00006525"/>
    </source>
</evidence>
<dbReference type="EMBL" id="MHMS01000014">
    <property type="protein sequence ID" value="OGZ32131.1"/>
    <property type="molecule type" value="Genomic_DNA"/>
</dbReference>
<dbReference type="PANTHER" id="PTHR43022">
    <property type="entry name" value="PROTEIN SMF"/>
    <property type="match status" value="1"/>
</dbReference>
<dbReference type="InterPro" id="IPR003488">
    <property type="entry name" value="DprA"/>
</dbReference>
<dbReference type="Gene3D" id="1.10.10.10">
    <property type="entry name" value="Winged helix-like DNA-binding domain superfamily/Winged helix DNA-binding domain"/>
    <property type="match status" value="1"/>
</dbReference>
<name>A0A1G2F3K9_9BACT</name>
<proteinExistence type="inferred from homology"/>
<dbReference type="InterPro" id="IPR036388">
    <property type="entry name" value="WH-like_DNA-bd_sf"/>
</dbReference>
<comment type="caution">
    <text evidence="3">The sequence shown here is derived from an EMBL/GenBank/DDBJ whole genome shotgun (WGS) entry which is preliminary data.</text>
</comment>
<evidence type="ECO:0000313" key="4">
    <source>
        <dbReference type="Proteomes" id="UP000176787"/>
    </source>
</evidence>
<protein>
    <submittedName>
        <fullName evidence="3">DNA protecting protein DprA</fullName>
    </submittedName>
</protein>
<comment type="similarity">
    <text evidence="1">Belongs to the DprA/Smf family.</text>
</comment>
<evidence type="ECO:0000259" key="2">
    <source>
        <dbReference type="Pfam" id="PF02481"/>
    </source>
</evidence>
<sequence>MDEKIYAHSLKLIPQIGILRLEKLYGAFSSFEKIWRAGAGEIFKKTNDKELAEILSQREKHDPRKEYDKLKKQGIELIIIGDKVYPALLKEISHPPLSLYCLGNAKVLKNFDYFVAVVGTRRATSYGRETAKNLARDLSLEGIAVVSGLALGIDGEAHRGALEGKTPTIAVLGSGLGKIYPAYHKGLADKIIEKHGLIISEYPPQSPPAKWTFPERNRIIAGLSQAIIVIESPKKGGSLITANFALDANREVGAIPGEISSINSEGTNRLIKTGAALIRGAEDVLELLGLELKKKEELDNLSQTEQYIINLLKEPKTREELMKENNLSSQELNQTLTLLELKGLVENKMGMFYKVSNS</sequence>